<evidence type="ECO:0000259" key="1">
    <source>
        <dbReference type="PROSITE" id="PS50937"/>
    </source>
</evidence>
<sequence length="294" mass="31983">MPAIRTNAAAAMLGVSPNTLRSWERRFGFPEPRRTAGGHRQFELTEVEALRSAFEETHNVSSAIAIARERGAGPATPARLKSAFTRFDDGEADRIVEESLTVRSLERTVEEVMLPSVAALDEQEPEAESGESVEYGFAWRWAAGWLAAQQRVAPPASRRDSVLVFDASRPVDLDALHAQALELFLRRAGLRTLTLTATLDPNRLTHALTALDPRIVILTGRRASLDELGRLVFAVRRVAGDRVTVLDYRGALSARGGITGSTVASLGDQPVAARELVLEHVDGRTQDSRARSAG</sequence>
<dbReference type="RefSeq" id="WP_354699508.1">
    <property type="nucleotide sequence ID" value="NZ_CP114014.1"/>
</dbReference>
<dbReference type="PROSITE" id="PS50937">
    <property type="entry name" value="HTH_MERR_2"/>
    <property type="match status" value="1"/>
</dbReference>
<dbReference type="InterPro" id="IPR009061">
    <property type="entry name" value="DNA-bd_dom_put_sf"/>
</dbReference>
<gene>
    <name evidence="2" type="ORF">DSM112329_05225</name>
</gene>
<reference evidence="2" key="1">
    <citation type="submission" date="2022-12" db="EMBL/GenBank/DDBJ databases">
        <title>Paraconexibacter alkalitolerans sp. nov. and Baekduia alba sp. nov., isolated from soil and emended description of the genera Paraconexibacter (Chun et al., 2020) and Baekduia (An et al., 2020).</title>
        <authorList>
            <person name="Vieira S."/>
            <person name="Huber K.J."/>
            <person name="Geppert A."/>
            <person name="Wolf J."/>
            <person name="Neumann-Schaal M."/>
            <person name="Muesken M."/>
            <person name="Overmann J."/>
        </authorList>
    </citation>
    <scope>NUCLEOTIDE SEQUENCE</scope>
    <source>
        <strain evidence="2">AEG42_29</strain>
    </source>
</reference>
<organism evidence="2">
    <name type="scientific">Paraconexibacter sp. AEG42_29</name>
    <dbReference type="NCBI Taxonomy" id="2997339"/>
    <lineage>
        <taxon>Bacteria</taxon>
        <taxon>Bacillati</taxon>
        <taxon>Actinomycetota</taxon>
        <taxon>Thermoleophilia</taxon>
        <taxon>Solirubrobacterales</taxon>
        <taxon>Paraconexibacteraceae</taxon>
        <taxon>Paraconexibacter</taxon>
    </lineage>
</organism>
<evidence type="ECO:0000313" key="2">
    <source>
        <dbReference type="EMBL" id="XAY08325.1"/>
    </source>
</evidence>
<dbReference type="SUPFAM" id="SSF46955">
    <property type="entry name" value="Putative DNA-binding domain"/>
    <property type="match status" value="1"/>
</dbReference>
<accession>A0AAU7B376</accession>
<dbReference type="GO" id="GO:0006355">
    <property type="term" value="P:regulation of DNA-templated transcription"/>
    <property type="evidence" value="ECO:0007669"/>
    <property type="project" value="InterPro"/>
</dbReference>
<dbReference type="Gene3D" id="1.10.1660.10">
    <property type="match status" value="1"/>
</dbReference>
<dbReference type="EMBL" id="CP114014">
    <property type="protein sequence ID" value="XAY08325.1"/>
    <property type="molecule type" value="Genomic_DNA"/>
</dbReference>
<protein>
    <recommendedName>
        <fullName evidence="1">HTH merR-type domain-containing protein</fullName>
    </recommendedName>
</protein>
<dbReference type="GO" id="GO:0003677">
    <property type="term" value="F:DNA binding"/>
    <property type="evidence" value="ECO:0007669"/>
    <property type="project" value="InterPro"/>
</dbReference>
<feature type="domain" description="HTH merR-type" evidence="1">
    <location>
        <begin position="3"/>
        <end position="51"/>
    </location>
</feature>
<dbReference type="KEGG" id="parq:DSM112329_05225"/>
<name>A0AAU7B376_9ACTN</name>
<dbReference type="Pfam" id="PF13411">
    <property type="entry name" value="MerR_1"/>
    <property type="match status" value="1"/>
</dbReference>
<proteinExistence type="predicted"/>
<dbReference type="AlphaFoldDB" id="A0AAU7B376"/>
<dbReference type="InterPro" id="IPR000551">
    <property type="entry name" value="MerR-type_HTH_dom"/>
</dbReference>